<dbReference type="GO" id="GO:0003723">
    <property type="term" value="F:RNA binding"/>
    <property type="evidence" value="ECO:0007669"/>
    <property type="project" value="InterPro"/>
</dbReference>
<gene>
    <name evidence="1" type="ORF">MBJ925_LOCUS18088</name>
</gene>
<evidence type="ECO:0008006" key="3">
    <source>
        <dbReference type="Google" id="ProtNLM"/>
    </source>
</evidence>
<sequence length="301" mass="34521">MALNSIMKKRLDSKRYKEALNLFDQNFEISTDSTIDMAIKACTMSKAYQRGTRIQQRLSSKSLNNSYIQAALLRFYLECKDIDNAMRLFSTITDKSNYIYIQLCLKVNTLLEIFIFKYLLSTGLITNNMAEKVFDLLNEMKIEPNQFTFTVLFNACAAFNNDRIMKIGKKLLTEMPENYLNNNITLTSAFNMLMKFGDVESSERIFGSIKAKDIITYGYVGNGMSEKTLTLFEQIDIELDDVTYIIVFNACAQLCNNQAMKIGTKLLAKMPENYRNDNIISTSAIDMLMKFGDVKRAEQSF</sequence>
<dbReference type="Gene3D" id="1.25.40.10">
    <property type="entry name" value="Tetratricopeptide repeat domain"/>
    <property type="match status" value="2"/>
</dbReference>
<comment type="caution">
    <text evidence="1">The sequence shown here is derived from an EMBL/GenBank/DDBJ whole genome shotgun (WGS) entry which is preliminary data.</text>
</comment>
<dbReference type="PANTHER" id="PTHR47926:SF347">
    <property type="entry name" value="PENTATRICOPEPTIDE REPEAT-CONTAINING PROTEIN"/>
    <property type="match status" value="1"/>
</dbReference>
<dbReference type="EMBL" id="CAJNRE010009016">
    <property type="protein sequence ID" value="CAF2078660.1"/>
    <property type="molecule type" value="Genomic_DNA"/>
</dbReference>
<accession>A0A816RRI7</accession>
<dbReference type="InterPro" id="IPR046960">
    <property type="entry name" value="PPR_At4g14850-like_plant"/>
</dbReference>
<dbReference type="Pfam" id="PF13041">
    <property type="entry name" value="PPR_2"/>
    <property type="match status" value="1"/>
</dbReference>
<dbReference type="PANTHER" id="PTHR47926">
    <property type="entry name" value="PENTATRICOPEPTIDE REPEAT-CONTAINING PROTEIN"/>
    <property type="match status" value="1"/>
</dbReference>
<evidence type="ECO:0000313" key="2">
    <source>
        <dbReference type="Proteomes" id="UP000663824"/>
    </source>
</evidence>
<name>A0A816RRI7_9BILA</name>
<proteinExistence type="predicted"/>
<dbReference type="InterPro" id="IPR002885">
    <property type="entry name" value="PPR_rpt"/>
</dbReference>
<protein>
    <recommendedName>
        <fullName evidence="3">Pentatricopeptide repeat-containing protein</fullName>
    </recommendedName>
</protein>
<reference evidence="1" key="1">
    <citation type="submission" date="2021-02" db="EMBL/GenBank/DDBJ databases">
        <authorList>
            <person name="Nowell W R."/>
        </authorList>
    </citation>
    <scope>NUCLEOTIDE SEQUENCE</scope>
</reference>
<dbReference type="InterPro" id="IPR011990">
    <property type="entry name" value="TPR-like_helical_dom_sf"/>
</dbReference>
<organism evidence="1 2">
    <name type="scientific">Rotaria magnacalcarata</name>
    <dbReference type="NCBI Taxonomy" id="392030"/>
    <lineage>
        <taxon>Eukaryota</taxon>
        <taxon>Metazoa</taxon>
        <taxon>Spiralia</taxon>
        <taxon>Gnathifera</taxon>
        <taxon>Rotifera</taxon>
        <taxon>Eurotatoria</taxon>
        <taxon>Bdelloidea</taxon>
        <taxon>Philodinida</taxon>
        <taxon>Philodinidae</taxon>
        <taxon>Rotaria</taxon>
    </lineage>
</organism>
<dbReference type="Proteomes" id="UP000663824">
    <property type="component" value="Unassembled WGS sequence"/>
</dbReference>
<evidence type="ECO:0000313" key="1">
    <source>
        <dbReference type="EMBL" id="CAF2078660.1"/>
    </source>
</evidence>
<dbReference type="GO" id="GO:0009451">
    <property type="term" value="P:RNA modification"/>
    <property type="evidence" value="ECO:0007669"/>
    <property type="project" value="InterPro"/>
</dbReference>
<dbReference type="AlphaFoldDB" id="A0A816RRI7"/>